<name>A0A3R9FEV4_9PSEU</name>
<keyword evidence="2" id="KW-1185">Reference proteome</keyword>
<dbReference type="OrthoDB" id="4219687at2"/>
<organism evidence="1 2">
    <name type="scientific">Amycolatopsis eburnea</name>
    <dbReference type="NCBI Taxonomy" id="2267691"/>
    <lineage>
        <taxon>Bacteria</taxon>
        <taxon>Bacillati</taxon>
        <taxon>Actinomycetota</taxon>
        <taxon>Actinomycetes</taxon>
        <taxon>Pseudonocardiales</taxon>
        <taxon>Pseudonocardiaceae</taxon>
        <taxon>Amycolatopsis</taxon>
    </lineage>
</organism>
<comment type="caution">
    <text evidence="1">The sequence shown here is derived from an EMBL/GenBank/DDBJ whole genome shotgun (WGS) entry which is preliminary data.</text>
</comment>
<accession>A0A3R9FEV4</accession>
<sequence length="147" mass="16456">MGEADTTTVRSTTTERTNPQTCGACGRALVQYGRGRPRRYCDATCRTRAWAIRRAAEQLGKELPAPVVEVREQTLTRTVAPRGPRVPTDPRGWNTMLDELAQQLRRPASITSARHWDHRSIYEHLVRAMAALGEAHPGGLDRLSARR</sequence>
<dbReference type="RefSeq" id="WP_125305559.1">
    <property type="nucleotide sequence ID" value="NZ_RSEC01000002.1"/>
</dbReference>
<proteinExistence type="predicted"/>
<reference evidence="1 2" key="1">
    <citation type="submission" date="2018-12" db="EMBL/GenBank/DDBJ databases">
        <title>Amycolatopsis eburnea sp. nov. actinomycete associate with arbuscular mycorrhiza fungal spore.</title>
        <authorList>
            <person name="Lumyong S."/>
            <person name="Chaiya L."/>
        </authorList>
    </citation>
    <scope>NUCLEOTIDE SEQUENCE [LARGE SCALE GENOMIC DNA]</scope>
    <source>
        <strain evidence="1 2">GLM-1</strain>
    </source>
</reference>
<protein>
    <submittedName>
        <fullName evidence="1">Uncharacterized protein</fullName>
    </submittedName>
</protein>
<dbReference type="AlphaFoldDB" id="A0A3R9FEV4"/>
<gene>
    <name evidence="1" type="ORF">EIY87_00125</name>
</gene>
<evidence type="ECO:0000313" key="1">
    <source>
        <dbReference type="EMBL" id="RSD26427.1"/>
    </source>
</evidence>
<dbReference type="EMBL" id="RSEC01000002">
    <property type="protein sequence ID" value="RSD26427.1"/>
    <property type="molecule type" value="Genomic_DNA"/>
</dbReference>
<evidence type="ECO:0000313" key="2">
    <source>
        <dbReference type="Proteomes" id="UP000267081"/>
    </source>
</evidence>
<dbReference type="Proteomes" id="UP000267081">
    <property type="component" value="Unassembled WGS sequence"/>
</dbReference>